<evidence type="ECO:0000259" key="2">
    <source>
        <dbReference type="Pfam" id="PF00561"/>
    </source>
</evidence>
<evidence type="ECO:0000313" key="4">
    <source>
        <dbReference type="Proteomes" id="UP001254564"/>
    </source>
</evidence>
<evidence type="ECO:0000313" key="3">
    <source>
        <dbReference type="EMBL" id="MDR5898476.1"/>
    </source>
</evidence>
<name>A0ABU1H3S3_9GAMM</name>
<dbReference type="InterPro" id="IPR029058">
    <property type="entry name" value="AB_hydrolase_fold"/>
</dbReference>
<keyword evidence="3" id="KW-0378">Hydrolase</keyword>
<dbReference type="RefSeq" id="WP_309655385.1">
    <property type="nucleotide sequence ID" value="NZ_JARWAN010000006.1"/>
</dbReference>
<dbReference type="SUPFAM" id="SSF53474">
    <property type="entry name" value="alpha/beta-Hydrolases"/>
    <property type="match status" value="1"/>
</dbReference>
<dbReference type="Proteomes" id="UP001254564">
    <property type="component" value="Unassembled WGS sequence"/>
</dbReference>
<reference evidence="3 4" key="1">
    <citation type="submission" date="2023-04" db="EMBL/GenBank/DDBJ databases">
        <title>A long-awaited taxogenomic arrangement of the family Halomonadaceae.</title>
        <authorList>
            <person name="De La Haba R."/>
            <person name="Chuvochina M."/>
            <person name="Wittouck S."/>
            <person name="Arahal D.R."/>
            <person name="Sanchez-Porro C."/>
            <person name="Hugenholtz P."/>
            <person name="Ventosa A."/>
        </authorList>
    </citation>
    <scope>NUCLEOTIDE SEQUENCE [LARGE SCALE GENOMIC DNA]</scope>
    <source>
        <strain evidence="3 4">DSM 21020</strain>
    </source>
</reference>
<dbReference type="PANTHER" id="PTHR43039">
    <property type="entry name" value="ESTERASE-RELATED"/>
    <property type="match status" value="1"/>
</dbReference>
<sequence>MNASEIIKRNNVTIVGEGTKTLMLAHGFGCDQQMWRFLTPSLEKDYRLVLFDYVGSGGSDITAFDAERYSSVDGYAQDVIEIIDALELKNINMVGHSVSSNISLIASQARPKLFDSLIFICPTPRFLNSPPDYFGGFDQEDIQDLIDLMDMSYMGFASKLAPMVAGEDINSGLSQELSTSFCAIDPKAAKAFAEATFFADCRHLLPLNRHPSLIIQSRFDALAPEHVGEYMHETMPQSTLRVIEAVGHCLHMSHPQEVYAAIQDFMIEA</sequence>
<comment type="similarity">
    <text evidence="1">Belongs to the AB hydrolase superfamily.</text>
</comment>
<dbReference type="Pfam" id="PF00561">
    <property type="entry name" value="Abhydrolase_1"/>
    <property type="match status" value="1"/>
</dbReference>
<dbReference type="GO" id="GO:0016787">
    <property type="term" value="F:hydrolase activity"/>
    <property type="evidence" value="ECO:0007669"/>
    <property type="project" value="UniProtKB-KW"/>
</dbReference>
<dbReference type="EMBL" id="JARWAN010000006">
    <property type="protein sequence ID" value="MDR5898476.1"/>
    <property type="molecule type" value="Genomic_DNA"/>
</dbReference>
<proteinExistence type="inferred from homology"/>
<gene>
    <name evidence="3" type="ORF">QC823_05675</name>
</gene>
<dbReference type="InterPro" id="IPR000073">
    <property type="entry name" value="AB_hydrolase_1"/>
</dbReference>
<accession>A0ABU1H3S3</accession>
<feature type="domain" description="AB hydrolase-1" evidence="2">
    <location>
        <begin position="21"/>
        <end position="255"/>
    </location>
</feature>
<dbReference type="Gene3D" id="3.40.50.1820">
    <property type="entry name" value="alpha/beta hydrolase"/>
    <property type="match status" value="1"/>
</dbReference>
<keyword evidence="4" id="KW-1185">Reference proteome</keyword>
<evidence type="ECO:0000256" key="1">
    <source>
        <dbReference type="ARBA" id="ARBA00008645"/>
    </source>
</evidence>
<protein>
    <submittedName>
        <fullName evidence="3">Alpha/beta hydrolase</fullName>
    </submittedName>
</protein>
<comment type="caution">
    <text evidence="3">The sequence shown here is derived from an EMBL/GenBank/DDBJ whole genome shotgun (WGS) entry which is preliminary data.</text>
</comment>
<organism evidence="3 4">
    <name type="scientific">Vreelandella vilamensis</name>
    <dbReference type="NCBI Taxonomy" id="531309"/>
    <lineage>
        <taxon>Bacteria</taxon>
        <taxon>Pseudomonadati</taxon>
        <taxon>Pseudomonadota</taxon>
        <taxon>Gammaproteobacteria</taxon>
        <taxon>Oceanospirillales</taxon>
        <taxon>Halomonadaceae</taxon>
        <taxon>Vreelandella</taxon>
    </lineage>
</organism>